<feature type="compositionally biased region" description="Low complexity" evidence="1">
    <location>
        <begin position="313"/>
        <end position="355"/>
    </location>
</feature>
<accession>A0ABZ3FLU6</accession>
<evidence type="ECO:0000313" key="4">
    <source>
        <dbReference type="Proteomes" id="UP001442841"/>
    </source>
</evidence>
<dbReference type="RefSeq" id="WP_425307241.1">
    <property type="nucleotide sequence ID" value="NZ_CP154795.1"/>
</dbReference>
<keyword evidence="4" id="KW-1185">Reference proteome</keyword>
<evidence type="ECO:0000256" key="2">
    <source>
        <dbReference type="SAM" id="SignalP"/>
    </source>
</evidence>
<feature type="region of interest" description="Disordered" evidence="1">
    <location>
        <begin position="283"/>
        <end position="355"/>
    </location>
</feature>
<evidence type="ECO:0008006" key="5">
    <source>
        <dbReference type="Google" id="ProtNLM"/>
    </source>
</evidence>
<dbReference type="EMBL" id="CP154795">
    <property type="protein sequence ID" value="XAN05808.1"/>
    <property type="molecule type" value="Genomic_DNA"/>
</dbReference>
<dbReference type="Proteomes" id="UP001442841">
    <property type="component" value="Chromosome"/>
</dbReference>
<feature type="compositionally biased region" description="Low complexity" evidence="1">
    <location>
        <begin position="285"/>
        <end position="306"/>
    </location>
</feature>
<evidence type="ECO:0000313" key="3">
    <source>
        <dbReference type="EMBL" id="XAN05808.1"/>
    </source>
</evidence>
<evidence type="ECO:0000256" key="1">
    <source>
        <dbReference type="SAM" id="MobiDB-lite"/>
    </source>
</evidence>
<dbReference type="SUPFAM" id="SSF56601">
    <property type="entry name" value="beta-lactamase/transpeptidase-like"/>
    <property type="match status" value="1"/>
</dbReference>
<name>A0ABZ3FLU6_9ACTN</name>
<feature type="signal peptide" evidence="2">
    <location>
        <begin position="1"/>
        <end position="22"/>
    </location>
</feature>
<feature type="region of interest" description="Disordered" evidence="1">
    <location>
        <begin position="24"/>
        <end position="55"/>
    </location>
</feature>
<dbReference type="Gene3D" id="3.40.710.10">
    <property type="entry name" value="DD-peptidase/beta-lactamase superfamily"/>
    <property type="match status" value="1"/>
</dbReference>
<keyword evidence="2" id="KW-0732">Signal</keyword>
<proteinExistence type="predicted"/>
<sequence length="355" mass="36997">MKVVLALGAALILLTACGSAPVADVPPAPEAAPTSRATPLRRPSSSPEPPAGVDSQRLATGFETLAASYPGELALAVVPVGGGDPLVFGSVTEPVAWSTIKVPISIAALRNDTRGRLEPTMRAAITWSDNGSAMKLYSSLGRTAQAQNAVDQVLHDLGDPNTSLIKSSVNFGEATWELHDQARFAAQLPCHPDAQAVYEAMDDVIEEQSWGLGIFPGAHFKGGWGISDRGTLVRQLGVIETAKGNVAVAVAYDSDDSDVVGFVALTEVAQWLAANADALPVGQCPGATPRPEAATTAPLRTWTPEPTIEEPEPATTAPRSTRSTTRPSSSKPSTRKPATPTRRATAQPSARSTKG</sequence>
<feature type="chain" id="PRO_5047000300" description="Serine hydrolase" evidence="2">
    <location>
        <begin position="23"/>
        <end position="355"/>
    </location>
</feature>
<gene>
    <name evidence="3" type="ORF">AADG42_00295</name>
</gene>
<protein>
    <recommendedName>
        <fullName evidence="5">Serine hydrolase</fullName>
    </recommendedName>
</protein>
<reference evidence="3 4" key="1">
    <citation type="submission" date="2024-04" db="EMBL/GenBank/DDBJ databases">
        <title>Isolation of an actinomycete strain from pig manure.</title>
        <authorList>
            <person name="Gong T."/>
            <person name="Yu Z."/>
            <person name="An M."/>
            <person name="Wei C."/>
            <person name="Yang W."/>
            <person name="Liu L."/>
        </authorList>
    </citation>
    <scope>NUCLEOTIDE SEQUENCE [LARGE SCALE GENOMIC DNA]</scope>
    <source>
        <strain evidence="3 4">ZF39</strain>
    </source>
</reference>
<organism evidence="3 4">
    <name type="scientific">Ammonicoccus fulvus</name>
    <dbReference type="NCBI Taxonomy" id="3138240"/>
    <lineage>
        <taxon>Bacteria</taxon>
        <taxon>Bacillati</taxon>
        <taxon>Actinomycetota</taxon>
        <taxon>Actinomycetes</taxon>
        <taxon>Propionibacteriales</taxon>
        <taxon>Propionibacteriaceae</taxon>
        <taxon>Ammonicoccus</taxon>
    </lineage>
</organism>
<dbReference type="PROSITE" id="PS51257">
    <property type="entry name" value="PROKAR_LIPOPROTEIN"/>
    <property type="match status" value="1"/>
</dbReference>
<dbReference type="InterPro" id="IPR012338">
    <property type="entry name" value="Beta-lactam/transpept-like"/>
</dbReference>